<dbReference type="Pfam" id="PF09820">
    <property type="entry name" value="AAA-ATPase_like"/>
    <property type="match status" value="1"/>
</dbReference>
<organism evidence="2 3">
    <name type="scientific">Leucothrix pacifica</name>
    <dbReference type="NCBI Taxonomy" id="1247513"/>
    <lineage>
        <taxon>Bacteria</taxon>
        <taxon>Pseudomonadati</taxon>
        <taxon>Pseudomonadota</taxon>
        <taxon>Gammaproteobacteria</taxon>
        <taxon>Thiotrichales</taxon>
        <taxon>Thiotrichaceae</taxon>
        <taxon>Leucothrix</taxon>
    </lineage>
</organism>
<reference evidence="2 3" key="1">
    <citation type="submission" date="2018-05" db="EMBL/GenBank/DDBJ databases">
        <title>Leucothrix arctica sp. nov., isolated from Arctic seawater.</title>
        <authorList>
            <person name="Choi A."/>
            <person name="Baek K."/>
        </authorList>
    </citation>
    <scope>NUCLEOTIDE SEQUENCE [LARGE SCALE GENOMIC DNA]</scope>
    <source>
        <strain evidence="2 3">JCM 18388</strain>
    </source>
</reference>
<sequence>MMKRRKLPIGIQNFREIRADGHYYVDKTDLALKLIDDGKHYFLSRPRRFGKSLFLDTLKELFEGNEPLFQGLAAHKQWDWSLKYPVIRISFGSGNFSIEGNLQQQLEEQLTEFEKTVGFKPDSSSCSGRFKELIKYVAQQSAQPAVILIDEYDKPILDAINQPDIAKENRDFLWGFYGTIKDYDAHIKFSFLTGVSKFSKVSLFSGLNNLYDITLDPRYSTICGYTDQDIDTVFAAELDGLDRDKVRKWYNGYNWLGEGVYNPFDILKLFKTRAFKNYWFETGTPTFLVDLIRERQISTPNLNNLTSDDELLSSFEIENITIEALMFQSGYLTISSVENIEGNNFYELGYPNLEVYQSLNNSVLKQLVYDGGSQVKQRIQLSRLLRANNFDGLKSLFHGFFASIPHHWYSKNEIQNYEGYYASVFYSYFAALGLDVIVEDCTNLGRIDMTIRFNEQVYIFEFKVVELVPEGNALQQIKEKAYADKYRHLKQMIHLVGVEFSKVDRNIVGFEVEQAKLDGH</sequence>
<dbReference type="SUPFAM" id="SSF52540">
    <property type="entry name" value="P-loop containing nucleoside triphosphate hydrolases"/>
    <property type="match status" value="1"/>
</dbReference>
<dbReference type="PANTHER" id="PTHR34825:SF1">
    <property type="entry name" value="AAA-ATPASE-LIKE DOMAIN-CONTAINING PROTEIN"/>
    <property type="match status" value="1"/>
</dbReference>
<dbReference type="PANTHER" id="PTHR34825">
    <property type="entry name" value="CONSERVED PROTEIN, WITH A WEAK D-GALACTARATE DEHYDRATASE/ALTRONATE HYDROLASE DOMAIN"/>
    <property type="match status" value="1"/>
</dbReference>
<dbReference type="InterPro" id="IPR027417">
    <property type="entry name" value="P-loop_NTPase"/>
</dbReference>
<keyword evidence="3" id="KW-1185">Reference proteome</keyword>
<dbReference type="AlphaFoldDB" id="A0A317C735"/>
<feature type="domain" description="AAA-ATPase-like" evidence="1">
    <location>
        <begin position="8"/>
        <end position="204"/>
    </location>
</feature>
<protein>
    <recommendedName>
        <fullName evidence="1">AAA-ATPase-like domain-containing protein</fullName>
    </recommendedName>
</protein>
<dbReference type="InterPro" id="IPR018631">
    <property type="entry name" value="AAA-ATPase-like_dom"/>
</dbReference>
<dbReference type="OrthoDB" id="7060064at2"/>
<evidence type="ECO:0000313" key="2">
    <source>
        <dbReference type="EMBL" id="PWQ94031.1"/>
    </source>
</evidence>
<comment type="caution">
    <text evidence="2">The sequence shown here is derived from an EMBL/GenBank/DDBJ whole genome shotgun (WGS) entry which is preliminary data.</text>
</comment>
<dbReference type="EMBL" id="QGKM01000060">
    <property type="protein sequence ID" value="PWQ94031.1"/>
    <property type="molecule type" value="Genomic_DNA"/>
</dbReference>
<dbReference type="Pfam" id="PF08011">
    <property type="entry name" value="PDDEXK_9"/>
    <property type="match status" value="1"/>
</dbReference>
<name>A0A317C735_9GAMM</name>
<evidence type="ECO:0000313" key="3">
    <source>
        <dbReference type="Proteomes" id="UP000245539"/>
    </source>
</evidence>
<dbReference type="InterPro" id="IPR012547">
    <property type="entry name" value="PDDEXK_9"/>
</dbReference>
<proteinExistence type="predicted"/>
<gene>
    <name evidence="2" type="ORF">DKW60_17490</name>
</gene>
<dbReference type="Proteomes" id="UP000245539">
    <property type="component" value="Unassembled WGS sequence"/>
</dbReference>
<accession>A0A317C735</accession>
<evidence type="ECO:0000259" key="1">
    <source>
        <dbReference type="Pfam" id="PF09820"/>
    </source>
</evidence>